<evidence type="ECO:0000259" key="14">
    <source>
        <dbReference type="Pfam" id="PF18404"/>
    </source>
</evidence>
<dbReference type="Pfam" id="PF18403">
    <property type="entry name" value="Thioredoxin_15"/>
    <property type="match status" value="1"/>
</dbReference>
<proteinExistence type="inferred from homology"/>
<evidence type="ECO:0000313" key="16">
    <source>
        <dbReference type="Proteomes" id="UP000007241"/>
    </source>
</evidence>
<dbReference type="GO" id="GO:0018279">
    <property type="term" value="P:protein N-linked glycosylation via asparagine"/>
    <property type="evidence" value="ECO:0000318"/>
    <property type="project" value="GO_Central"/>
</dbReference>
<reference evidence="15 16" key="1">
    <citation type="submission" date="2009-12" db="EMBL/GenBank/DDBJ databases">
        <title>The draft genome of Batrachochytrium dendrobatidis.</title>
        <authorList>
            <consortium name="US DOE Joint Genome Institute (JGI-PGF)"/>
            <person name="Kuo A."/>
            <person name="Salamov A."/>
            <person name="Schmutz J."/>
            <person name="Lucas S."/>
            <person name="Pitluck S."/>
            <person name="Rosenblum E."/>
            <person name="Stajich J."/>
            <person name="Eisen M."/>
            <person name="Grigoriev I.V."/>
        </authorList>
    </citation>
    <scope>NUCLEOTIDE SEQUENCE [LARGE SCALE GENOMIC DNA]</scope>
    <source>
        <strain evidence="16">JAM81 / FGSC 10211</strain>
    </source>
</reference>
<evidence type="ECO:0000256" key="8">
    <source>
        <dbReference type="ARBA" id="ARBA00023180"/>
    </source>
</evidence>
<evidence type="ECO:0000259" key="11">
    <source>
        <dbReference type="Pfam" id="PF18401"/>
    </source>
</evidence>
<dbReference type="Pfam" id="PF18400">
    <property type="entry name" value="Thioredoxin_12"/>
    <property type="match status" value="1"/>
</dbReference>
<sequence>MHAGISSVLIVTINLLYVAATSSSSSASPPIHVWLKTVDEWSAPPFALEVIEFAAEEVQDSVFPLLSLMAKNDLLDASKKPKQIYDALFSSQTASAPIIQRFLSSHASLGLAKLSLAIHSSAPRIQAHYRFYLQTIVPSLSKHKDFDPSCPVWVYWNGRQICDVGAIDTLFESSLNSSNSDYTVLPFDHTYQKHNSPSLVAIIYADVLSSEFKPMLSAFMNAAENHPLQLVLRYKPSTFAKQPLFLSGYGVELAIKNTEYKVEDDRTLNSDTIETFDGDLVSTSTSEDAFLFEAIPIIKSLTKEDIYDIGIRTASYIAQSATPLDTLVLVTQNFPKYAHILASYHIDDEVRETTKKVMQISTAPNQLYLNGHTVDLSRIDTFELFRMIRKESKIMGKLRQLGWTTAQAIELLSAPLLESLDRSWGECFDTRFESIIWLSDVEKDSRFSFLPASIRDIMRPTYPGQLKYVRKNLLTTVLMLDLTKSSHITVATTVFGFIEATTPLKFGIVPLVNDEHGEHPCNMIAMIFYRFKESGRKKHIKSMIEMLAKFAETEEGVTASVVKSIFSKITNKEYSEIFGEPSEKTKVLLKDLFAYSERLGVTRSDGAIFSNGKYIETNGLWQKTLVETYFSMVEYLTKAVYSGQVDDNTNLWGHFMTLDNVFRKRNALVFPSSKQAISLVNWLEYSASKVFDTLPWMYRSADAEFAEISLIVVGDFSTPPGLDFALAAVNSVAANDHPVRVAFLHNGSTDSKDTEVFIDEAAFHILQLSTSKEGSTPIEALKAAATNSDKFERTSESSEFNTLRHEGLAAVVAATKLLPGEYAVIANTRVISHIPVSRLFDQHDFESLLSFESQNRASQMTKLIASLRDKDLSPAELSNLHFKSQSLVIAANTATKTPQHEATSIKRVSSSKFAAIRNAPGTFSTSGFDEATIHFTAIIDPISNVGQKLASVLAGFSKVDGVAIEVFLNPQYHADLEKLPLFRFYRYVLRSEPEFDTQGNLAPVGASFDRIPAAPLLTLGMDVVGAWLVRPTKSIHDLDNIKLSSLPHFPRAVGIEADFVLQSILVEGHATDIHSGGSPRGLQFVLGSETDPNMVDTITMANLGYLQLKANPGVWHLRIREGRSRTIYNMDSLSYMSSNGTFVESSKLGDDGALVVVDTFEGVTVFPNVNVRPGMAGKDVLADSDQAKPGFWNTVKQGVKEVFGGGISTLETINVFSVASGHLYERFLSIMMLSVKRQTKNPVKFWLIENFLSPSFMEFLPYLAKMHKFDYELVTYKWPKWLREQTEKQRIIWGYKILFLDVLFPLKIDKVIFVDADQVVRADLKELVDLDLHGAVYGYTPFCSDRTEMDGFRFWNQGFWQGHLRGRPYHISALYVIDLVRFRGVAAGDRLRQQYHTLSADPDSLANLDQDLPNSMIHHIPMYSLPQEWLWCETWCSDESLKKAKTIDLCNNPMTKEPKLERARRILPEWEGLDQQVHATRAEFDAARQAAAKLTVVKANDGSDRDEL</sequence>
<dbReference type="InterPro" id="IPR040497">
    <property type="entry name" value="Glyco_transf_24"/>
</dbReference>
<comment type="pathway">
    <text evidence="3">Protein modification; protein glycosylation.</text>
</comment>
<keyword evidence="5" id="KW-0808">Transferase</keyword>
<dbReference type="Pfam" id="PF18401">
    <property type="entry name" value="Thioredoxin_13"/>
    <property type="match status" value="1"/>
</dbReference>
<keyword evidence="16" id="KW-1185">Reference proteome</keyword>
<feature type="domain" description="UGGT thioredoxin-like" evidence="10">
    <location>
        <begin position="43"/>
        <end position="238"/>
    </location>
</feature>
<dbReference type="STRING" id="684364.F4NV83"/>
<evidence type="ECO:0008006" key="17">
    <source>
        <dbReference type="Google" id="ProtNLM"/>
    </source>
</evidence>
<keyword evidence="6 9" id="KW-0732">Signal</keyword>
<dbReference type="EMBL" id="GL882879">
    <property type="protein sequence ID" value="EGF83245.1"/>
    <property type="molecule type" value="Genomic_DNA"/>
</dbReference>
<dbReference type="PANTHER" id="PTHR11226">
    <property type="entry name" value="UDP-GLUCOSE GLYCOPROTEIN:GLUCOSYLTRANSFERASE"/>
    <property type="match status" value="1"/>
</dbReference>
<feature type="domain" description="UDP-glucose:glycoprotein glucosyltransferase thioredoxin-like" evidence="13">
    <location>
        <begin position="686"/>
        <end position="888"/>
    </location>
</feature>
<gene>
    <name evidence="15" type="ORF">BATDEDRAFT_18398</name>
</gene>
<dbReference type="PANTHER" id="PTHR11226:SF0">
    <property type="entry name" value="UDP-GLUCOSE:GLYCOPROTEIN GLUCOSYLTRANSFERASE"/>
    <property type="match status" value="1"/>
</dbReference>
<evidence type="ECO:0000256" key="6">
    <source>
        <dbReference type="ARBA" id="ARBA00022729"/>
    </source>
</evidence>
<feature type="domain" description="Glucosyltransferase 24 catalytic" evidence="14">
    <location>
        <begin position="1213"/>
        <end position="1478"/>
    </location>
</feature>
<evidence type="ECO:0000256" key="1">
    <source>
        <dbReference type="ARBA" id="ARBA00001913"/>
    </source>
</evidence>
<dbReference type="GO" id="GO:0005783">
    <property type="term" value="C:endoplasmic reticulum"/>
    <property type="evidence" value="ECO:0000318"/>
    <property type="project" value="GO_Central"/>
</dbReference>
<dbReference type="GO" id="GO:0051082">
    <property type="term" value="F:unfolded protein binding"/>
    <property type="evidence" value="ECO:0000318"/>
    <property type="project" value="GO_Central"/>
</dbReference>
<dbReference type="UniPathway" id="UPA00378"/>
<accession>F4NV83</accession>
<comment type="subcellular location">
    <subcellularLocation>
        <location evidence="2">Endoplasmic reticulum lumen</location>
    </subcellularLocation>
</comment>
<evidence type="ECO:0000256" key="9">
    <source>
        <dbReference type="SAM" id="SignalP"/>
    </source>
</evidence>
<dbReference type="InterPro" id="IPR009448">
    <property type="entry name" value="UDP-g_GGtrans"/>
</dbReference>
<dbReference type="InterPro" id="IPR040694">
    <property type="entry name" value="UGGT_TRXL_2"/>
</dbReference>
<feature type="domain" description="UGGT thioredoxin-like" evidence="12">
    <location>
        <begin position="428"/>
        <end position="669"/>
    </location>
</feature>
<evidence type="ECO:0000256" key="4">
    <source>
        <dbReference type="ARBA" id="ARBA00006351"/>
    </source>
</evidence>
<dbReference type="Proteomes" id="UP000007241">
    <property type="component" value="Unassembled WGS sequence"/>
</dbReference>
<evidence type="ECO:0000259" key="10">
    <source>
        <dbReference type="Pfam" id="PF18400"/>
    </source>
</evidence>
<dbReference type="FunCoup" id="F4NV83">
    <property type="interactions" value="424"/>
</dbReference>
<comment type="similarity">
    <text evidence="4">Belongs to the glycosyltransferase 8 family.</text>
</comment>
<dbReference type="OrthoDB" id="27683at2759"/>
<dbReference type="SUPFAM" id="SSF53448">
    <property type="entry name" value="Nucleotide-diphospho-sugar transferases"/>
    <property type="match status" value="1"/>
</dbReference>
<evidence type="ECO:0000256" key="5">
    <source>
        <dbReference type="ARBA" id="ARBA00022679"/>
    </source>
</evidence>
<feature type="domain" description="UGGT thioredoxin-like" evidence="11">
    <location>
        <begin position="298"/>
        <end position="419"/>
    </location>
</feature>
<evidence type="ECO:0000256" key="3">
    <source>
        <dbReference type="ARBA" id="ARBA00004922"/>
    </source>
</evidence>
<dbReference type="InterPro" id="IPR029044">
    <property type="entry name" value="Nucleotide-diphossugar_trans"/>
</dbReference>
<comment type="cofactor">
    <cofactor evidence="1">
        <name>Ca(2+)</name>
        <dbReference type="ChEBI" id="CHEBI:29108"/>
    </cofactor>
</comment>
<dbReference type="Pfam" id="PF06427">
    <property type="entry name" value="UDP-g_GGTase"/>
    <property type="match status" value="1"/>
</dbReference>
<evidence type="ECO:0000256" key="7">
    <source>
        <dbReference type="ARBA" id="ARBA00022824"/>
    </source>
</evidence>
<evidence type="ECO:0000259" key="12">
    <source>
        <dbReference type="Pfam" id="PF18402"/>
    </source>
</evidence>
<dbReference type="InterPro" id="IPR040692">
    <property type="entry name" value="UGGT_TRXL_3"/>
</dbReference>
<dbReference type="InterPro" id="IPR040693">
    <property type="entry name" value="UGGT_TRXL_1"/>
</dbReference>
<dbReference type="HOGENOM" id="CLU_002668_1_0_1"/>
<keyword evidence="7" id="KW-0256">Endoplasmic reticulum</keyword>
<dbReference type="GO" id="GO:0003980">
    <property type="term" value="F:UDP-glucose:glycoprotein glucosyltransferase activity"/>
    <property type="evidence" value="ECO:0000318"/>
    <property type="project" value="GO_Central"/>
</dbReference>
<keyword evidence="8" id="KW-0325">Glycoprotein</keyword>
<dbReference type="GeneID" id="18237282"/>
<dbReference type="FunFam" id="3.90.550.10:FF:000400">
    <property type="entry name" value="Uncharacterized protein"/>
    <property type="match status" value="1"/>
</dbReference>
<dbReference type="InterPro" id="IPR040525">
    <property type="entry name" value="UGGT_TRXL_4"/>
</dbReference>
<dbReference type="OMA" id="RQTKTRF"/>
<dbReference type="Pfam" id="PF18404">
    <property type="entry name" value="Glyco_transf_24"/>
    <property type="match status" value="1"/>
</dbReference>
<evidence type="ECO:0000313" key="15">
    <source>
        <dbReference type="EMBL" id="EGF83245.1"/>
    </source>
</evidence>
<name>F4NV83_BATDJ</name>
<dbReference type="RefSeq" id="XP_006675173.1">
    <property type="nucleotide sequence ID" value="XM_006675110.1"/>
</dbReference>
<dbReference type="GO" id="GO:0005788">
    <property type="term" value="C:endoplasmic reticulum lumen"/>
    <property type="evidence" value="ECO:0007669"/>
    <property type="project" value="UniProtKB-SubCell"/>
</dbReference>
<feature type="signal peptide" evidence="9">
    <location>
        <begin position="1"/>
        <end position="20"/>
    </location>
</feature>
<dbReference type="Pfam" id="PF18402">
    <property type="entry name" value="Thioredoxin_14"/>
    <property type="match status" value="1"/>
</dbReference>
<evidence type="ECO:0000259" key="13">
    <source>
        <dbReference type="Pfam" id="PF18403"/>
    </source>
</evidence>
<organism evidence="15 16">
    <name type="scientific">Batrachochytrium dendrobatidis (strain JAM81 / FGSC 10211)</name>
    <name type="common">Frog chytrid fungus</name>
    <dbReference type="NCBI Taxonomy" id="684364"/>
    <lineage>
        <taxon>Eukaryota</taxon>
        <taxon>Fungi</taxon>
        <taxon>Fungi incertae sedis</taxon>
        <taxon>Chytridiomycota</taxon>
        <taxon>Chytridiomycota incertae sedis</taxon>
        <taxon>Chytridiomycetes</taxon>
        <taxon>Rhizophydiales</taxon>
        <taxon>Rhizophydiales incertae sedis</taxon>
        <taxon>Batrachochytrium</taxon>
    </lineage>
</organism>
<dbReference type="InParanoid" id="F4NV83"/>
<evidence type="ECO:0000256" key="2">
    <source>
        <dbReference type="ARBA" id="ARBA00004319"/>
    </source>
</evidence>
<dbReference type="CDD" id="cd06432">
    <property type="entry name" value="GT8_HUGT1_C_like"/>
    <property type="match status" value="1"/>
</dbReference>
<feature type="chain" id="PRO_5003312468" description="UDP-glucose:glycoprotein glucosyltransferase" evidence="9">
    <location>
        <begin position="21"/>
        <end position="1508"/>
    </location>
</feature>
<protein>
    <recommendedName>
        <fullName evidence="17">UDP-glucose:glycoprotein glucosyltransferase</fullName>
    </recommendedName>
</protein>
<dbReference type="Gene3D" id="3.90.550.10">
    <property type="entry name" value="Spore Coat Polysaccharide Biosynthesis Protein SpsA, Chain A"/>
    <property type="match status" value="1"/>
</dbReference>